<dbReference type="InParanoid" id="K5VAR1"/>
<protein>
    <submittedName>
        <fullName evidence="1">Uncharacterized protein</fullName>
    </submittedName>
</protein>
<dbReference type="Proteomes" id="UP000008370">
    <property type="component" value="Unassembled WGS sequence"/>
</dbReference>
<dbReference type="AlphaFoldDB" id="K5VAR1"/>
<sequence>MSLPRVLCRRRDIMQRLRAKIDEDTPDPLVILLRKHPQQVPDVDHRTFFCTAVASTLSPLS</sequence>
<reference evidence="1 2" key="1">
    <citation type="journal article" date="2012" name="BMC Genomics">
        <title>Comparative genomics of the white-rot fungi, Phanerochaete carnosa and P. chrysosporium, to elucidate the genetic basis of the distinct wood types they colonize.</title>
        <authorList>
            <person name="Suzuki H."/>
            <person name="MacDonald J."/>
            <person name="Syed K."/>
            <person name="Salamov A."/>
            <person name="Hori C."/>
            <person name="Aerts A."/>
            <person name="Henrissat B."/>
            <person name="Wiebenga A."/>
            <person name="vanKuyk P.A."/>
            <person name="Barry K."/>
            <person name="Lindquist E."/>
            <person name="LaButti K."/>
            <person name="Lapidus A."/>
            <person name="Lucas S."/>
            <person name="Coutinho P."/>
            <person name="Gong Y."/>
            <person name="Samejima M."/>
            <person name="Mahadevan R."/>
            <person name="Abou-Zaid M."/>
            <person name="de Vries R.P."/>
            <person name="Igarashi K."/>
            <person name="Yadav J.S."/>
            <person name="Grigoriev I.V."/>
            <person name="Master E.R."/>
        </authorList>
    </citation>
    <scope>NUCLEOTIDE SEQUENCE [LARGE SCALE GENOMIC DNA]</scope>
    <source>
        <strain evidence="1 2">HHB-10118-sp</strain>
    </source>
</reference>
<gene>
    <name evidence="1" type="ORF">PHACADRAFT_250776</name>
</gene>
<keyword evidence="2" id="KW-1185">Reference proteome</keyword>
<accession>K5VAR1</accession>
<evidence type="ECO:0000313" key="2">
    <source>
        <dbReference type="Proteomes" id="UP000008370"/>
    </source>
</evidence>
<dbReference type="KEGG" id="pco:PHACADRAFT_250776"/>
<name>K5VAR1_PHACS</name>
<proteinExistence type="predicted"/>
<dbReference type="HOGENOM" id="CLU_2923389_0_0_1"/>
<dbReference type="RefSeq" id="XP_007392500.1">
    <property type="nucleotide sequence ID" value="XM_007392438.1"/>
</dbReference>
<organism evidence="1 2">
    <name type="scientific">Phanerochaete carnosa (strain HHB-10118-sp)</name>
    <name type="common">White-rot fungus</name>
    <name type="synonym">Peniophora carnosa</name>
    <dbReference type="NCBI Taxonomy" id="650164"/>
    <lineage>
        <taxon>Eukaryota</taxon>
        <taxon>Fungi</taxon>
        <taxon>Dikarya</taxon>
        <taxon>Basidiomycota</taxon>
        <taxon>Agaricomycotina</taxon>
        <taxon>Agaricomycetes</taxon>
        <taxon>Polyporales</taxon>
        <taxon>Phanerochaetaceae</taxon>
        <taxon>Phanerochaete</taxon>
    </lineage>
</organism>
<dbReference type="EMBL" id="JH930469">
    <property type="protein sequence ID" value="EKM59951.1"/>
    <property type="molecule type" value="Genomic_DNA"/>
</dbReference>
<dbReference type="GeneID" id="18915020"/>
<evidence type="ECO:0000313" key="1">
    <source>
        <dbReference type="EMBL" id="EKM59951.1"/>
    </source>
</evidence>